<keyword evidence="2 7" id="KW-0812">Transmembrane</keyword>
<dbReference type="SMART" id="SM00382">
    <property type="entry name" value="AAA"/>
    <property type="match status" value="1"/>
</dbReference>
<feature type="transmembrane region" description="Helical" evidence="7">
    <location>
        <begin position="235"/>
        <end position="257"/>
    </location>
</feature>
<dbReference type="InterPro" id="IPR036640">
    <property type="entry name" value="ABC1_TM_sf"/>
</dbReference>
<dbReference type="SUPFAM" id="SSF90123">
    <property type="entry name" value="ABC transporter transmembrane region"/>
    <property type="match status" value="1"/>
</dbReference>
<organism evidence="10 11">
    <name type="scientific">Soehngenia longivitae</name>
    <dbReference type="NCBI Taxonomy" id="2562294"/>
    <lineage>
        <taxon>Bacteria</taxon>
        <taxon>Bacillati</taxon>
        <taxon>Bacillota</taxon>
        <taxon>Tissierellia</taxon>
        <taxon>Tissierellales</taxon>
        <taxon>Tissierellaceae</taxon>
        <taxon>Soehngenia</taxon>
    </lineage>
</organism>
<dbReference type="InterPro" id="IPR011527">
    <property type="entry name" value="ABC1_TM_dom"/>
</dbReference>
<dbReference type="GO" id="GO:0005524">
    <property type="term" value="F:ATP binding"/>
    <property type="evidence" value="ECO:0007669"/>
    <property type="project" value="UniProtKB-KW"/>
</dbReference>
<feature type="domain" description="ABC transporter" evidence="8">
    <location>
        <begin position="324"/>
        <end position="557"/>
    </location>
</feature>
<proteinExistence type="predicted"/>
<dbReference type="Gene3D" id="1.20.1560.10">
    <property type="entry name" value="ABC transporter type 1, transmembrane domain"/>
    <property type="match status" value="1"/>
</dbReference>
<dbReference type="CDD" id="cd07346">
    <property type="entry name" value="ABC_6TM_exporters"/>
    <property type="match status" value="1"/>
</dbReference>
<dbReference type="PANTHER" id="PTHR43394">
    <property type="entry name" value="ATP-DEPENDENT PERMEASE MDL1, MITOCHONDRIAL"/>
    <property type="match status" value="1"/>
</dbReference>
<dbReference type="SUPFAM" id="SSF52540">
    <property type="entry name" value="P-loop containing nucleoside triphosphate hydrolases"/>
    <property type="match status" value="1"/>
</dbReference>
<evidence type="ECO:0000256" key="1">
    <source>
        <dbReference type="ARBA" id="ARBA00004651"/>
    </source>
</evidence>
<dbReference type="PROSITE" id="PS50929">
    <property type="entry name" value="ABC_TM1F"/>
    <property type="match status" value="1"/>
</dbReference>
<dbReference type="EMBL" id="SRIB01000005">
    <property type="protein sequence ID" value="TFZ40430.1"/>
    <property type="molecule type" value="Genomic_DNA"/>
</dbReference>
<dbReference type="Gene3D" id="3.40.50.300">
    <property type="entry name" value="P-loop containing nucleotide triphosphate hydrolases"/>
    <property type="match status" value="1"/>
</dbReference>
<keyword evidence="3" id="KW-0547">Nucleotide-binding</keyword>
<keyword evidence="5 7" id="KW-1133">Transmembrane helix</keyword>
<protein>
    <submittedName>
        <fullName evidence="10">ABC transporter ATP-binding protein</fullName>
    </submittedName>
</protein>
<dbReference type="RefSeq" id="WP_135270948.1">
    <property type="nucleotide sequence ID" value="NZ_SRIB01000005.1"/>
</dbReference>
<feature type="domain" description="ABC transmembrane type-1" evidence="9">
    <location>
        <begin position="13"/>
        <end position="292"/>
    </location>
</feature>
<dbReference type="CDD" id="cd03228">
    <property type="entry name" value="ABCC_MRP_Like"/>
    <property type="match status" value="1"/>
</dbReference>
<comment type="caution">
    <text evidence="10">The sequence shown here is derived from an EMBL/GenBank/DDBJ whole genome shotgun (WGS) entry which is preliminary data.</text>
</comment>
<feature type="transmembrane region" description="Helical" evidence="7">
    <location>
        <begin position="51"/>
        <end position="69"/>
    </location>
</feature>
<dbReference type="InterPro" id="IPR017871">
    <property type="entry name" value="ABC_transporter-like_CS"/>
</dbReference>
<dbReference type="InterPro" id="IPR003593">
    <property type="entry name" value="AAA+_ATPase"/>
</dbReference>
<dbReference type="OrthoDB" id="95687at2"/>
<comment type="subcellular location">
    <subcellularLocation>
        <location evidence="1">Cell membrane</location>
        <topology evidence="1">Multi-pass membrane protein</topology>
    </subcellularLocation>
</comment>
<gene>
    <name evidence="10" type="ORF">E4100_05030</name>
</gene>
<feature type="transmembrane region" description="Helical" evidence="7">
    <location>
        <begin position="132"/>
        <end position="159"/>
    </location>
</feature>
<dbReference type="Pfam" id="PF00664">
    <property type="entry name" value="ABC_membrane"/>
    <property type="match status" value="1"/>
</dbReference>
<dbReference type="InterPro" id="IPR027417">
    <property type="entry name" value="P-loop_NTPase"/>
</dbReference>
<reference evidence="10 11" key="1">
    <citation type="submission" date="2019-03" db="EMBL/GenBank/DDBJ databases">
        <title>Draft genome sequence data and analysis of a Fermenting Bacterium, Soehngenia longevitae strain 1933PT, isolated from petroleum reservoir in Azerbaijan.</title>
        <authorList>
            <person name="Grouzdev D.S."/>
            <person name="Bidzhieva S.K."/>
            <person name="Sokolova D.S."/>
            <person name="Tourova T.P."/>
            <person name="Poltaraus A.B."/>
            <person name="Nazina T.N."/>
        </authorList>
    </citation>
    <scope>NUCLEOTIDE SEQUENCE [LARGE SCALE GENOMIC DNA]</scope>
    <source>
        <strain evidence="10 11">1933P</strain>
    </source>
</reference>
<dbReference type="Proteomes" id="UP000298381">
    <property type="component" value="Unassembled WGS sequence"/>
</dbReference>
<name>A0A4Z0D6B8_9FIRM</name>
<keyword evidence="11" id="KW-1185">Reference proteome</keyword>
<dbReference type="InterPro" id="IPR039421">
    <property type="entry name" value="Type_1_exporter"/>
</dbReference>
<evidence type="ECO:0000313" key="10">
    <source>
        <dbReference type="EMBL" id="TFZ40430.1"/>
    </source>
</evidence>
<dbReference type="GO" id="GO:0015421">
    <property type="term" value="F:ABC-type oligopeptide transporter activity"/>
    <property type="evidence" value="ECO:0007669"/>
    <property type="project" value="TreeGrafter"/>
</dbReference>
<keyword evidence="6 7" id="KW-0472">Membrane</keyword>
<evidence type="ECO:0000256" key="7">
    <source>
        <dbReference type="SAM" id="Phobius"/>
    </source>
</evidence>
<keyword evidence="4 10" id="KW-0067">ATP-binding</keyword>
<evidence type="ECO:0000256" key="5">
    <source>
        <dbReference type="ARBA" id="ARBA00022989"/>
    </source>
</evidence>
<evidence type="ECO:0000259" key="9">
    <source>
        <dbReference type="PROSITE" id="PS50929"/>
    </source>
</evidence>
<dbReference type="PROSITE" id="PS50893">
    <property type="entry name" value="ABC_TRANSPORTER_2"/>
    <property type="match status" value="1"/>
</dbReference>
<evidence type="ECO:0000256" key="3">
    <source>
        <dbReference type="ARBA" id="ARBA00022741"/>
    </source>
</evidence>
<accession>A0A4Z0D6B8</accession>
<dbReference type="AlphaFoldDB" id="A0A4Z0D6B8"/>
<evidence type="ECO:0000259" key="8">
    <source>
        <dbReference type="PROSITE" id="PS50893"/>
    </source>
</evidence>
<dbReference type="GO" id="GO:0016887">
    <property type="term" value="F:ATP hydrolysis activity"/>
    <property type="evidence" value="ECO:0007669"/>
    <property type="project" value="InterPro"/>
</dbReference>
<evidence type="ECO:0000256" key="4">
    <source>
        <dbReference type="ARBA" id="ARBA00022840"/>
    </source>
</evidence>
<dbReference type="PANTHER" id="PTHR43394:SF1">
    <property type="entry name" value="ATP-BINDING CASSETTE SUB-FAMILY B MEMBER 10, MITOCHONDRIAL"/>
    <property type="match status" value="1"/>
</dbReference>
<sequence length="571" mass="64379">MKKHILNHKFLLFLSIIAVIIISLVEAYQAILFQTVIDTATGTLQLEFSNLFLYVMLFLLAVFISETFSKTSNAALNASVMKDYKQSIINSFLGNNNQSRLTSSELISTLDNDVKIIENNYLNSLISMTKDIFLFIISLFLLFRINVTLTLSILVLGWIPVVVPQLFTKKNQLLKERYLGKVEVFVNQVKEIAQGFEVIKGFNIENKILNKFSNINEEAEQSKFKSDAFTGFQGAISISSGFLMFFINLLVAAYFVIQGDITLGQMIAAVQLMNYIVNPLISISKYLTNIRSVTRIISTINEKVLDNKGESSQETKEFTFDRNLRINELSYSYNNRDKVISNINYIFEKGKKYAIVGESGCGKSTLLKILMKQINDYQGQISIDDINIKSFDAKSYYSKVALIHQNVFVFKDTFKNNICLYNEFSDEKIKNTIIQSGLTKTMNIHNAGLDTLVGEGHVELSGGELNRLSIARALIKDVEILLVDEATSALDKVMAYDIEKTILGLDSTIIAITHRIDDNILKNYDEILVMKDGEIVESGKLQKLITNKGYFYDMYSNALLSLGEKELVGGV</sequence>
<evidence type="ECO:0000256" key="2">
    <source>
        <dbReference type="ARBA" id="ARBA00022692"/>
    </source>
</evidence>
<dbReference type="PROSITE" id="PS00211">
    <property type="entry name" value="ABC_TRANSPORTER_1"/>
    <property type="match status" value="1"/>
</dbReference>
<evidence type="ECO:0000256" key="6">
    <source>
        <dbReference type="ARBA" id="ARBA00023136"/>
    </source>
</evidence>
<dbReference type="InterPro" id="IPR003439">
    <property type="entry name" value="ABC_transporter-like_ATP-bd"/>
</dbReference>
<dbReference type="GO" id="GO:0005886">
    <property type="term" value="C:plasma membrane"/>
    <property type="evidence" value="ECO:0007669"/>
    <property type="project" value="UniProtKB-SubCell"/>
</dbReference>
<dbReference type="Pfam" id="PF00005">
    <property type="entry name" value="ABC_tran"/>
    <property type="match status" value="1"/>
</dbReference>
<evidence type="ECO:0000313" key="11">
    <source>
        <dbReference type="Proteomes" id="UP000298381"/>
    </source>
</evidence>